<keyword evidence="8" id="KW-0804">Transcription</keyword>
<feature type="binding site" evidence="13">
    <location>
        <position position="29"/>
    </location>
    <ligand>
        <name>substrate</name>
    </ligand>
</feature>
<comment type="catalytic activity">
    <reaction evidence="1 15">
        <text>Hydrolysis of terminal, non-reducing beta-D-glucosyl residues with release of beta-D-glucose.</text>
        <dbReference type="EC" id="3.2.1.21"/>
    </reaction>
</comment>
<dbReference type="PROSITE" id="PS00356">
    <property type="entry name" value="HTH_LACI_1"/>
    <property type="match status" value="1"/>
</dbReference>
<keyword evidence="4 15" id="KW-0378">Hydrolase</keyword>
<dbReference type="GO" id="GO:0006355">
    <property type="term" value="P:regulation of DNA-templated transcription"/>
    <property type="evidence" value="ECO:0007669"/>
    <property type="project" value="InterPro"/>
</dbReference>
<dbReference type="InterPro" id="IPR000843">
    <property type="entry name" value="HTH_LacI"/>
</dbReference>
<dbReference type="RefSeq" id="WP_093261533.1">
    <property type="nucleotide sequence ID" value="NZ_FNKK01000002.1"/>
</dbReference>
<feature type="binding site" evidence="13">
    <location>
        <position position="422"/>
    </location>
    <ligand>
        <name>substrate</name>
    </ligand>
</feature>
<dbReference type="InterPro" id="IPR017736">
    <property type="entry name" value="Glyco_hydro_1_beta-glucosidase"/>
</dbReference>
<comment type="similarity">
    <text evidence="2 15">Belongs to the glycosyl hydrolase 1 family.</text>
</comment>
<dbReference type="Gene3D" id="1.10.260.40">
    <property type="entry name" value="lambda repressor-like DNA-binding domains"/>
    <property type="match status" value="1"/>
</dbReference>
<dbReference type="FunFam" id="3.20.20.80:FF:000004">
    <property type="entry name" value="Beta-glucosidase 6-phospho-beta-glucosidase"/>
    <property type="match status" value="1"/>
</dbReference>
<keyword evidence="5" id="KW-0136">Cellulose degradation</keyword>
<dbReference type="OrthoDB" id="5166882at2"/>
<evidence type="ECO:0000256" key="3">
    <source>
        <dbReference type="ARBA" id="ARBA00012744"/>
    </source>
</evidence>
<keyword evidence="19" id="KW-1185">Reference proteome</keyword>
<dbReference type="SUPFAM" id="SSF53822">
    <property type="entry name" value="Periplasmic binding protein-like I"/>
    <property type="match status" value="1"/>
</dbReference>
<evidence type="ECO:0000256" key="5">
    <source>
        <dbReference type="ARBA" id="ARBA00023001"/>
    </source>
</evidence>
<dbReference type="AlphaFoldDB" id="A0A1H1HG45"/>
<gene>
    <name evidence="18" type="ORF">SAMN04489764_4403</name>
</gene>
<dbReference type="NCBIfam" id="TIGR03356">
    <property type="entry name" value="BGL"/>
    <property type="match status" value="1"/>
</dbReference>
<feature type="domain" description="HTH lacI-type" evidence="16">
    <location>
        <begin position="476"/>
        <end position="529"/>
    </location>
</feature>
<dbReference type="GO" id="GO:0030245">
    <property type="term" value="P:cellulose catabolic process"/>
    <property type="evidence" value="ECO:0007669"/>
    <property type="project" value="UniProtKB-KW"/>
</dbReference>
<evidence type="ECO:0000256" key="1">
    <source>
        <dbReference type="ARBA" id="ARBA00000448"/>
    </source>
</evidence>
<dbReference type="PROSITE" id="PS50943">
    <property type="entry name" value="HTH_CROC1"/>
    <property type="match status" value="1"/>
</dbReference>
<evidence type="ECO:0000256" key="11">
    <source>
        <dbReference type="ARBA" id="ARBA00023326"/>
    </source>
</evidence>
<dbReference type="Pfam" id="PF00232">
    <property type="entry name" value="Glyco_hydro_1"/>
    <property type="match status" value="1"/>
</dbReference>
<dbReference type="Proteomes" id="UP000217103">
    <property type="component" value="Unassembled WGS sequence"/>
</dbReference>
<evidence type="ECO:0000256" key="10">
    <source>
        <dbReference type="ARBA" id="ARBA00023295"/>
    </source>
</evidence>
<dbReference type="PROSITE" id="PS50932">
    <property type="entry name" value="HTH_LACI_2"/>
    <property type="match status" value="1"/>
</dbReference>
<dbReference type="GO" id="GO:0003677">
    <property type="term" value="F:DNA binding"/>
    <property type="evidence" value="ECO:0007669"/>
    <property type="project" value="UniProtKB-KW"/>
</dbReference>
<evidence type="ECO:0000256" key="6">
    <source>
        <dbReference type="ARBA" id="ARBA00023015"/>
    </source>
</evidence>
<accession>A0A1H1HG45</accession>
<dbReference type="InterPro" id="IPR001360">
    <property type="entry name" value="Glyco_hydro_1"/>
</dbReference>
<dbReference type="SUPFAM" id="SSF51445">
    <property type="entry name" value="(Trans)glycosidases"/>
    <property type="match status" value="1"/>
</dbReference>
<evidence type="ECO:0000313" key="18">
    <source>
        <dbReference type="EMBL" id="SDR24434.1"/>
    </source>
</evidence>
<dbReference type="InterPro" id="IPR017853">
    <property type="entry name" value="GH"/>
</dbReference>
<dbReference type="CDD" id="cd06267">
    <property type="entry name" value="PBP1_LacI_sugar_binding-like"/>
    <property type="match status" value="1"/>
</dbReference>
<feature type="binding site" evidence="13">
    <location>
        <begin position="429"/>
        <end position="430"/>
    </location>
    <ligand>
        <name>substrate</name>
    </ligand>
</feature>
<sequence length="798" mass="84931">MATTTISAGERSLIFPDGFVWGAATAAYQVEGAARQDGRGPSIWDTFCRRPGKVTGGHTGDVACDHYNRYADDVRLMQEIGLRAYRFSVAWPRVLPGGFGEVNPAGLDFYDRLVDKLLAAGIAPYATLYHWDLPQALEDAGGWTARDTAHRFAEYAGIVYDRLGDRVDTWITVNEPWVAAFLGYGMGVHAPGRTSPADAFRAAHHLLLAHGLGARALREAGAERIALTLNLVPVLTPAQLDDPDATPSRHDAEAVDLIDCLANRQFLDPALRGRHPERLLRIVERTAGLDHIHDGDLALINQPIDLLGINYYSPTVVSARPGEPANPAYPGSEGVAFSGARGPTTAMGWPIVPSALTRLLLRLAADYPDVGLLVTENGAAFDDVVAGGRVADADRVAFIEGHLRAAHAAIEGGADLRGYLVWSFLDNFEWVEGYTKRFGIVHVDFDTLRRLPKDSAAWYREVIARNGLYRERARRPTLEEVAARAGVSRSTVSRVINGEHVSAESRQVVMHAVRELGYVPNLAARSLVTRRTGTIALAVPDAPGGDPWFSTVIRSAVRELEEAGKQVALMLAGSSAGRRRVEQVAAAGHVDGVLLVCVADADPLPAALARTAAPVVLLGKPAGAAGLPYVEIDNLGGAAAAVRHLLERGRRRIATIGGPTDTAAGRERLAGYREAMREAGSPATVALGDLTPASGAEAMRRLLAEHPGLDAVFAAGDSMAIGALAALREAGRRVPDDVAVVGFDDVDAAAYTVPPLTTVHVPAAEQGAAAARLLLDRLGGARIDPRLLPARLIVRASA</sequence>
<dbReference type="GO" id="GO:0008422">
    <property type="term" value="F:beta-glucosidase activity"/>
    <property type="evidence" value="ECO:0007669"/>
    <property type="project" value="UniProtKB-EC"/>
</dbReference>
<name>A0A1H1HG45_9ACTN</name>
<evidence type="ECO:0000256" key="4">
    <source>
        <dbReference type="ARBA" id="ARBA00022801"/>
    </source>
</evidence>
<dbReference type="PROSITE" id="PS00653">
    <property type="entry name" value="GLYCOSYL_HYDROL_F1_2"/>
    <property type="match status" value="1"/>
</dbReference>
<keyword evidence="9" id="KW-0119">Carbohydrate metabolism</keyword>
<organism evidence="18 19">
    <name type="scientific">Thermostaphylospora chromogena</name>
    <dbReference type="NCBI Taxonomy" id="35622"/>
    <lineage>
        <taxon>Bacteria</taxon>
        <taxon>Bacillati</taxon>
        <taxon>Actinomycetota</taxon>
        <taxon>Actinomycetes</taxon>
        <taxon>Streptosporangiales</taxon>
        <taxon>Thermomonosporaceae</taxon>
        <taxon>Thermostaphylospora</taxon>
    </lineage>
</organism>
<evidence type="ECO:0000256" key="14">
    <source>
        <dbReference type="PROSITE-ProRule" id="PRU10055"/>
    </source>
</evidence>
<feature type="domain" description="HTH cro/C1-type" evidence="17">
    <location>
        <begin position="477"/>
        <end position="504"/>
    </location>
</feature>
<keyword evidence="7" id="KW-0238">DNA-binding</keyword>
<feature type="active site" description="Nucleophile" evidence="12 14">
    <location>
        <position position="376"/>
    </location>
</feature>
<evidence type="ECO:0000256" key="13">
    <source>
        <dbReference type="PIRSR" id="PIRSR617736-2"/>
    </source>
</evidence>
<dbReference type="Gene3D" id="3.20.20.80">
    <property type="entry name" value="Glycosidases"/>
    <property type="match status" value="1"/>
</dbReference>
<evidence type="ECO:0000256" key="8">
    <source>
        <dbReference type="ARBA" id="ARBA00023163"/>
    </source>
</evidence>
<dbReference type="PANTHER" id="PTHR10353">
    <property type="entry name" value="GLYCOSYL HYDROLASE"/>
    <property type="match status" value="1"/>
</dbReference>
<dbReference type="InterPro" id="IPR046335">
    <property type="entry name" value="LacI/GalR-like_sensor"/>
</dbReference>
<dbReference type="Pfam" id="PF13377">
    <property type="entry name" value="Peripla_BP_3"/>
    <property type="match status" value="1"/>
</dbReference>
<dbReference type="SUPFAM" id="SSF47413">
    <property type="entry name" value="lambda repressor-like DNA-binding domains"/>
    <property type="match status" value="1"/>
</dbReference>
<dbReference type="InterPro" id="IPR033132">
    <property type="entry name" value="GH_1_N_CS"/>
</dbReference>
<dbReference type="InterPro" id="IPR001387">
    <property type="entry name" value="Cro/C1-type_HTH"/>
</dbReference>
<dbReference type="Pfam" id="PF00356">
    <property type="entry name" value="LacI"/>
    <property type="match status" value="1"/>
</dbReference>
<reference evidence="18 19" key="1">
    <citation type="submission" date="2016-10" db="EMBL/GenBank/DDBJ databases">
        <authorList>
            <person name="de Groot N.N."/>
        </authorList>
    </citation>
    <scope>NUCLEOTIDE SEQUENCE [LARGE SCALE GENOMIC DNA]</scope>
    <source>
        <strain evidence="18 19">DSM 43794</strain>
    </source>
</reference>
<dbReference type="SMART" id="SM00354">
    <property type="entry name" value="HTH_LACI"/>
    <property type="match status" value="1"/>
</dbReference>
<dbReference type="InterPro" id="IPR010982">
    <property type="entry name" value="Lambda_DNA-bd_dom_sf"/>
</dbReference>
<feature type="binding site" evidence="13">
    <location>
        <position position="174"/>
    </location>
    <ligand>
        <name>substrate</name>
    </ligand>
</feature>
<proteinExistence type="inferred from homology"/>
<evidence type="ECO:0000256" key="2">
    <source>
        <dbReference type="ARBA" id="ARBA00010838"/>
    </source>
</evidence>
<evidence type="ECO:0000313" key="19">
    <source>
        <dbReference type="Proteomes" id="UP000217103"/>
    </source>
</evidence>
<evidence type="ECO:0000256" key="7">
    <source>
        <dbReference type="ARBA" id="ARBA00023125"/>
    </source>
</evidence>
<dbReference type="PANTHER" id="PTHR10353:SF36">
    <property type="entry name" value="LP05116P"/>
    <property type="match status" value="1"/>
</dbReference>
<feature type="active site" description="Proton donor" evidence="12">
    <location>
        <position position="175"/>
    </location>
</feature>
<dbReference type="InterPro" id="IPR018120">
    <property type="entry name" value="Glyco_hydro_1_AS"/>
</dbReference>
<evidence type="ECO:0000256" key="15">
    <source>
        <dbReference type="RuleBase" id="RU361175"/>
    </source>
</evidence>
<dbReference type="PRINTS" id="PR00131">
    <property type="entry name" value="GLHYDRLASE1"/>
</dbReference>
<dbReference type="InterPro" id="IPR028082">
    <property type="entry name" value="Peripla_BP_I"/>
</dbReference>
<keyword evidence="11" id="KW-0624">Polysaccharide degradation</keyword>
<dbReference type="EMBL" id="FNKK01000002">
    <property type="protein sequence ID" value="SDR24434.1"/>
    <property type="molecule type" value="Genomic_DNA"/>
</dbReference>
<dbReference type="EC" id="3.2.1.21" evidence="3 15"/>
<dbReference type="Gene3D" id="3.40.50.2300">
    <property type="match status" value="2"/>
</dbReference>
<evidence type="ECO:0000256" key="12">
    <source>
        <dbReference type="PIRSR" id="PIRSR617736-1"/>
    </source>
</evidence>
<feature type="binding site" evidence="13">
    <location>
        <position position="130"/>
    </location>
    <ligand>
        <name>substrate</name>
    </ligand>
</feature>
<evidence type="ECO:0000259" key="17">
    <source>
        <dbReference type="PROSITE" id="PS50943"/>
    </source>
</evidence>
<keyword evidence="10 15" id="KW-0326">Glycosidase</keyword>
<dbReference type="GO" id="GO:0005829">
    <property type="term" value="C:cytosol"/>
    <property type="evidence" value="ECO:0007669"/>
    <property type="project" value="TreeGrafter"/>
</dbReference>
<feature type="binding site" evidence="13">
    <location>
        <position position="312"/>
    </location>
    <ligand>
        <name>substrate</name>
    </ligand>
</feature>
<dbReference type="CDD" id="cd01392">
    <property type="entry name" value="HTH_LacI"/>
    <property type="match status" value="1"/>
</dbReference>
<dbReference type="STRING" id="35622.SAMN04489764_4403"/>
<evidence type="ECO:0000256" key="9">
    <source>
        <dbReference type="ARBA" id="ARBA00023277"/>
    </source>
</evidence>
<dbReference type="PROSITE" id="PS00572">
    <property type="entry name" value="GLYCOSYL_HYDROL_F1_1"/>
    <property type="match status" value="1"/>
</dbReference>
<protein>
    <recommendedName>
        <fullName evidence="3 15">Beta-glucosidase</fullName>
        <ecNumber evidence="3 15">3.2.1.21</ecNumber>
    </recommendedName>
</protein>
<keyword evidence="6" id="KW-0805">Transcription regulation</keyword>
<evidence type="ECO:0000259" key="16">
    <source>
        <dbReference type="PROSITE" id="PS50932"/>
    </source>
</evidence>